<dbReference type="Proteomes" id="UP000076874">
    <property type="component" value="Unassembled WGS sequence"/>
</dbReference>
<feature type="transmembrane region" description="Helical" evidence="1">
    <location>
        <begin position="425"/>
        <end position="450"/>
    </location>
</feature>
<keyword evidence="1" id="KW-0472">Membrane</keyword>
<dbReference type="AlphaFoldDB" id="A0A167T9M4"/>
<keyword evidence="1" id="KW-0812">Transmembrane</keyword>
<protein>
    <submittedName>
        <fullName evidence="2">Uncharacterized protein</fullName>
    </submittedName>
</protein>
<comment type="caution">
    <text evidence="2">The sequence shown here is derived from an EMBL/GenBank/DDBJ whole genome shotgun (WGS) entry which is preliminary data.</text>
</comment>
<gene>
    <name evidence="2" type="ORF">SPI_05485</name>
</gene>
<dbReference type="EMBL" id="AZHD01000009">
    <property type="protein sequence ID" value="OAA60361.1"/>
    <property type="molecule type" value="Genomic_DNA"/>
</dbReference>
<organism evidence="2 3">
    <name type="scientific">Niveomyces insectorum RCEF 264</name>
    <dbReference type="NCBI Taxonomy" id="1081102"/>
    <lineage>
        <taxon>Eukaryota</taxon>
        <taxon>Fungi</taxon>
        <taxon>Dikarya</taxon>
        <taxon>Ascomycota</taxon>
        <taxon>Pezizomycotina</taxon>
        <taxon>Sordariomycetes</taxon>
        <taxon>Hypocreomycetidae</taxon>
        <taxon>Hypocreales</taxon>
        <taxon>Cordycipitaceae</taxon>
        <taxon>Niveomyces</taxon>
    </lineage>
</organism>
<sequence>MTSSKGDVAVKHIESRVNLRRWATLTRRRPVGGPKDPVDLDWYAPWVASQRSKLPISVSVLLAHGRTGAGDDGFQAVWNAVGEYTRTTKDISIDEIIDHLGAAGVLGRENDRADTDAKRLLIFSLLGWQSMVYLPELNSHPLGTLAIQHDVDGPDSGLVFDRYVISYSADMCDRPLWVLLKCFGNLLPARPSDRAVNGSNVAAIEKSKTAALWTALYPNQLNAYLLHTLMRVKFRWVDSLALHLDYDKSSRTLSLFSFPSICVAHLRARASGSVGGGGGGSEAGNKGNAAFEALIGGAVFAFSSLEVDAADPRADEDDIAHFLEEVLVSFRLLFGQSAKSRKLFRDVNHQNDAPFHQPDTLLARLCSEKCVEVPMLPPDRSIYYAARDFPVLYRRVELLADELKGAKPTSIRDLLKDRRDTLQFWTFWLISVFGGISIFMGLVQIVLQAVQIAQAAGKI</sequence>
<dbReference type="STRING" id="1081102.A0A167T9M4"/>
<keyword evidence="1" id="KW-1133">Transmembrane helix</keyword>
<evidence type="ECO:0000256" key="1">
    <source>
        <dbReference type="SAM" id="Phobius"/>
    </source>
</evidence>
<proteinExistence type="predicted"/>
<name>A0A167T9M4_9HYPO</name>
<evidence type="ECO:0000313" key="2">
    <source>
        <dbReference type="EMBL" id="OAA60361.1"/>
    </source>
</evidence>
<keyword evidence="3" id="KW-1185">Reference proteome</keyword>
<reference evidence="2 3" key="1">
    <citation type="journal article" date="2016" name="Genome Biol. Evol.">
        <title>Divergent and convergent evolution of fungal pathogenicity.</title>
        <authorList>
            <person name="Shang Y."/>
            <person name="Xiao G."/>
            <person name="Zheng P."/>
            <person name="Cen K."/>
            <person name="Zhan S."/>
            <person name="Wang C."/>
        </authorList>
    </citation>
    <scope>NUCLEOTIDE SEQUENCE [LARGE SCALE GENOMIC DNA]</scope>
    <source>
        <strain evidence="2 3">RCEF 264</strain>
    </source>
</reference>
<evidence type="ECO:0000313" key="3">
    <source>
        <dbReference type="Proteomes" id="UP000076874"/>
    </source>
</evidence>
<accession>A0A167T9M4</accession>
<dbReference type="OrthoDB" id="5428890at2759"/>